<dbReference type="EMBL" id="LRBS01000111">
    <property type="protein sequence ID" value="OII72648.1"/>
    <property type="molecule type" value="Genomic_DNA"/>
</dbReference>
<dbReference type="Proteomes" id="UP000186804">
    <property type="component" value="Unassembled WGS sequence"/>
</dbReference>
<dbReference type="VEuPathDB" id="CryptoDB:cand_011760"/>
<proteinExistence type="predicted"/>
<evidence type="ECO:0000313" key="2">
    <source>
        <dbReference type="Proteomes" id="UP000186804"/>
    </source>
</evidence>
<comment type="caution">
    <text evidence="1">The sequence shown here is derived from an EMBL/GenBank/DDBJ whole genome shotgun (WGS) entry which is preliminary data.</text>
</comment>
<organism evidence="1 2">
    <name type="scientific">Cryptosporidium andersoni</name>
    <dbReference type="NCBI Taxonomy" id="117008"/>
    <lineage>
        <taxon>Eukaryota</taxon>
        <taxon>Sar</taxon>
        <taxon>Alveolata</taxon>
        <taxon>Apicomplexa</taxon>
        <taxon>Conoidasida</taxon>
        <taxon>Coccidia</taxon>
        <taxon>Eucoccidiorida</taxon>
        <taxon>Eimeriorina</taxon>
        <taxon>Cryptosporidiidae</taxon>
        <taxon>Cryptosporidium</taxon>
    </lineage>
</organism>
<reference evidence="1 2" key="1">
    <citation type="submission" date="2016-10" db="EMBL/GenBank/DDBJ databases">
        <title>Reductive evolution of mitochondrial metabolism and differential evolution of invasion-related proteins in Cryptosporidium.</title>
        <authorList>
            <person name="Liu S."/>
            <person name="Roellig D.M."/>
            <person name="Guo Y."/>
            <person name="Li N."/>
            <person name="Frace M.A."/>
            <person name="Tang K."/>
            <person name="Zhang L."/>
            <person name="Feng Y."/>
            <person name="Xiao L."/>
        </authorList>
    </citation>
    <scope>NUCLEOTIDE SEQUENCE [LARGE SCALE GENOMIC DNA]</scope>
    <source>
        <strain evidence="1">30847</strain>
    </source>
</reference>
<evidence type="ECO:0000313" key="1">
    <source>
        <dbReference type="EMBL" id="OII72648.1"/>
    </source>
</evidence>
<protein>
    <submittedName>
        <fullName evidence="1">Uncharacterized protein</fullName>
    </submittedName>
</protein>
<dbReference type="AlphaFoldDB" id="A0A1J4MEI6"/>
<keyword evidence="2" id="KW-1185">Reference proteome</keyword>
<name>A0A1J4MEI6_9CRYT</name>
<sequence>MKPTPEIESLLPLPPGSKSLVLYPKELLLDEPPIGWYSLSKDKTLKTIKYIKDYKTNEVILNDEDPLAGIIHFFSESNNELVRNSLVGFIICPISRVSTPKCIFEEDNYDGSVKWKRLGISNSGPRSNNLVEWKVIQQDEANDIITGLRHEEYRIELKSISVLITYVFESPQNIINQRTLYIAVSARLNANYVPKIFRLRDPTQLRDKAKNIVFVGFEEFPNNEESKVNKCVTSVCNIDQRTIVEIYSFLYLNSHIKCKLD</sequence>
<dbReference type="RefSeq" id="XP_067067035.1">
    <property type="nucleotide sequence ID" value="XM_067211415.1"/>
</dbReference>
<gene>
    <name evidence="1" type="ORF">cand_011760</name>
</gene>
<accession>A0A1J4MEI6</accession>
<dbReference type="GeneID" id="92365361"/>